<dbReference type="InterPro" id="IPR000182">
    <property type="entry name" value="GNAT_dom"/>
</dbReference>
<proteinExistence type="predicted"/>
<evidence type="ECO:0000313" key="2">
    <source>
        <dbReference type="EMBL" id="MFD2547315.1"/>
    </source>
</evidence>
<feature type="domain" description="N-acetyltransferase" evidence="1">
    <location>
        <begin position="8"/>
        <end position="144"/>
    </location>
</feature>
<dbReference type="RefSeq" id="WP_380901950.1">
    <property type="nucleotide sequence ID" value="NZ_JBHUEG010000007.1"/>
</dbReference>
<keyword evidence="3" id="KW-1185">Reference proteome</keyword>
<name>A0ABW5KHG1_9SPHI</name>
<evidence type="ECO:0000313" key="3">
    <source>
        <dbReference type="Proteomes" id="UP001597545"/>
    </source>
</evidence>
<evidence type="ECO:0000259" key="1">
    <source>
        <dbReference type="Pfam" id="PF13302"/>
    </source>
</evidence>
<dbReference type="Proteomes" id="UP001597545">
    <property type="component" value="Unassembled WGS sequence"/>
</dbReference>
<accession>A0ABW5KHG1</accession>
<dbReference type="Gene3D" id="3.40.630.30">
    <property type="match status" value="1"/>
</dbReference>
<keyword evidence="2" id="KW-0012">Acyltransferase</keyword>
<dbReference type="EC" id="2.3.-.-" evidence="2"/>
<organism evidence="2 3">
    <name type="scientific">Sphingobacterium suaedae</name>
    <dbReference type="NCBI Taxonomy" id="1686402"/>
    <lineage>
        <taxon>Bacteria</taxon>
        <taxon>Pseudomonadati</taxon>
        <taxon>Bacteroidota</taxon>
        <taxon>Sphingobacteriia</taxon>
        <taxon>Sphingobacteriales</taxon>
        <taxon>Sphingobacteriaceae</taxon>
        <taxon>Sphingobacterium</taxon>
    </lineage>
</organism>
<dbReference type="InterPro" id="IPR051531">
    <property type="entry name" value="N-acetyltransferase"/>
</dbReference>
<reference evidence="3" key="1">
    <citation type="journal article" date="2019" name="Int. J. Syst. Evol. Microbiol.">
        <title>The Global Catalogue of Microorganisms (GCM) 10K type strain sequencing project: providing services to taxonomists for standard genome sequencing and annotation.</title>
        <authorList>
            <consortium name="The Broad Institute Genomics Platform"/>
            <consortium name="The Broad Institute Genome Sequencing Center for Infectious Disease"/>
            <person name="Wu L."/>
            <person name="Ma J."/>
        </authorList>
    </citation>
    <scope>NUCLEOTIDE SEQUENCE [LARGE SCALE GENOMIC DNA]</scope>
    <source>
        <strain evidence="3">KCTC 42662</strain>
    </source>
</reference>
<sequence length="159" mass="17914">MKNSNKKVVLQKLTVDQADFLYDLYTHPGLAAGFDSSPFLENETPLQFTRRIISACAYIYSIRPAGNPDLLIGECALHGWDKQKQQVEIGGSLLPDYWGNGYMPAAFELLMRIAKHQLGVKTVISRTNIKNLRAIRAVQKIGFVRCNEEGNETILYRPV</sequence>
<dbReference type="InterPro" id="IPR016181">
    <property type="entry name" value="Acyl_CoA_acyltransferase"/>
</dbReference>
<keyword evidence="2" id="KW-0808">Transferase</keyword>
<gene>
    <name evidence="2" type="ORF">ACFSR5_06595</name>
</gene>
<dbReference type="PANTHER" id="PTHR43792:SF1">
    <property type="entry name" value="N-ACETYLTRANSFERASE DOMAIN-CONTAINING PROTEIN"/>
    <property type="match status" value="1"/>
</dbReference>
<dbReference type="PANTHER" id="PTHR43792">
    <property type="entry name" value="GNAT FAMILY, PUTATIVE (AFU_ORTHOLOGUE AFUA_3G00765)-RELATED-RELATED"/>
    <property type="match status" value="1"/>
</dbReference>
<dbReference type="SUPFAM" id="SSF55729">
    <property type="entry name" value="Acyl-CoA N-acyltransferases (Nat)"/>
    <property type="match status" value="1"/>
</dbReference>
<protein>
    <submittedName>
        <fullName evidence="2">GNAT family N-acetyltransferase</fullName>
        <ecNumber evidence="2">2.3.-.-</ecNumber>
    </submittedName>
</protein>
<dbReference type="GO" id="GO:0016746">
    <property type="term" value="F:acyltransferase activity"/>
    <property type="evidence" value="ECO:0007669"/>
    <property type="project" value="UniProtKB-KW"/>
</dbReference>
<comment type="caution">
    <text evidence="2">The sequence shown here is derived from an EMBL/GenBank/DDBJ whole genome shotgun (WGS) entry which is preliminary data.</text>
</comment>
<dbReference type="EMBL" id="JBHULR010000003">
    <property type="protein sequence ID" value="MFD2547315.1"/>
    <property type="molecule type" value="Genomic_DNA"/>
</dbReference>
<dbReference type="Pfam" id="PF13302">
    <property type="entry name" value="Acetyltransf_3"/>
    <property type="match status" value="1"/>
</dbReference>